<keyword evidence="13" id="KW-0479">Metal-binding</keyword>
<evidence type="ECO:0000256" key="4">
    <source>
        <dbReference type="ARBA" id="ARBA00011233"/>
    </source>
</evidence>
<dbReference type="OrthoDB" id="9784786at2"/>
<comment type="similarity">
    <text evidence="3">Belongs to the class II aldolase/RraA-like family.</text>
</comment>
<evidence type="ECO:0000256" key="1">
    <source>
        <dbReference type="ARBA" id="ARBA00001342"/>
    </source>
</evidence>
<evidence type="ECO:0000313" key="15">
    <source>
        <dbReference type="Proteomes" id="UP000037392"/>
    </source>
</evidence>
<accession>A0A0J9B7J5</accession>
<dbReference type="InterPro" id="IPR005493">
    <property type="entry name" value="RraA/RraA-like"/>
</dbReference>
<dbReference type="Gene3D" id="3.50.30.40">
    <property type="entry name" value="Ribonuclease E inhibitor RraA/RraA-like"/>
    <property type="match status" value="1"/>
</dbReference>
<keyword evidence="13" id="KW-0460">Magnesium</keyword>
<dbReference type="GO" id="GO:0047443">
    <property type="term" value="F:4-hydroxy-4-methyl-2-oxoglutarate aldolase activity"/>
    <property type="evidence" value="ECO:0007669"/>
    <property type="project" value="UniProtKB-EC"/>
</dbReference>
<dbReference type="InterPro" id="IPR036704">
    <property type="entry name" value="RraA/RraA-like_sf"/>
</dbReference>
<feature type="binding site" evidence="13">
    <location>
        <position position="133"/>
    </location>
    <ligand>
        <name>substrate</name>
    </ligand>
</feature>
<evidence type="ECO:0000313" key="14">
    <source>
        <dbReference type="EMBL" id="KMW08354.1"/>
    </source>
</evidence>
<comment type="cofactor">
    <cofactor evidence="2">
        <name>a divalent metal cation</name>
        <dbReference type="ChEBI" id="CHEBI:60240"/>
    </cofactor>
</comment>
<evidence type="ECO:0000256" key="5">
    <source>
        <dbReference type="ARBA" id="ARBA00012213"/>
    </source>
</evidence>
<proteinExistence type="inferred from homology"/>
<comment type="function">
    <text evidence="8">Catalyzes the aldol cleavage of 4-hydroxy-4-methyl-2-oxoglutarate (HMG) into 2 molecules of pyruvate. Also contains a secondary oxaloacetate (OAA) decarboxylase activity due to the common pyruvate enolate transition state formed following C-C bond cleavage in the retro-aldol and decarboxylation reactions.</text>
</comment>
<dbReference type="CDD" id="cd16841">
    <property type="entry name" value="RraA_family"/>
    <property type="match status" value="1"/>
</dbReference>
<dbReference type="EC" id="4.1.3.17" evidence="5"/>
<dbReference type="EMBL" id="ADLK01000089">
    <property type="protein sequence ID" value="KMW08354.1"/>
    <property type="molecule type" value="Genomic_DNA"/>
</dbReference>
<dbReference type="PANTHER" id="PTHR33254:SF4">
    <property type="entry name" value="4-HYDROXY-4-METHYL-2-OXOGLUTARATE ALDOLASE 3-RELATED"/>
    <property type="match status" value="1"/>
</dbReference>
<dbReference type="GeneID" id="93166337"/>
<dbReference type="PATRIC" id="fig|742734.4.peg.816"/>
<dbReference type="Proteomes" id="UP000037392">
    <property type="component" value="Unassembled WGS sequence"/>
</dbReference>
<comment type="subunit">
    <text evidence="4">Homotrimer.</text>
</comment>
<sequence>MGGSNGDRLEISELLKLKRWNTPTIYNGWEQITNHDITRHFNKEAVTDFMPYMGPMVGYAVTLQFEPSNKDHKKNETAWKEYREYVAGIPGPKIVVLQDLDKPETYGSFWGEVSSNAHRALGCVGTITDGAVRDVDEMMNAGFKAIARRMCVGHAHSIPVRWNCEVEVFGCPVLPGQLIHADKHGFLAIPREDERRLLEAARFMDDNECNYVIPAGRDTAGRTKEEILENMLEAGGRSQQEIEGRYGRKGEMH</sequence>
<protein>
    <recommendedName>
        <fullName evidence="7">Putative 4-hydroxy-4-methyl-2-oxoglutarate aldolase</fullName>
        <ecNumber evidence="6">4.1.1.112</ecNumber>
        <ecNumber evidence="5">4.1.3.17</ecNumber>
    </recommendedName>
    <alternativeName>
        <fullName evidence="11">Oxaloacetate decarboxylase</fullName>
    </alternativeName>
    <alternativeName>
        <fullName evidence="9">Regulator of ribonuclease activity homolog</fullName>
    </alternativeName>
    <alternativeName>
        <fullName evidence="10">RraA-like protein</fullName>
    </alternativeName>
</protein>
<evidence type="ECO:0000256" key="2">
    <source>
        <dbReference type="ARBA" id="ARBA00001968"/>
    </source>
</evidence>
<evidence type="ECO:0000256" key="6">
    <source>
        <dbReference type="ARBA" id="ARBA00012947"/>
    </source>
</evidence>
<dbReference type="AlphaFoldDB" id="A0A0J9B7J5"/>
<feature type="binding site" evidence="13">
    <location>
        <position position="134"/>
    </location>
    <ligand>
        <name>Mg(2+)</name>
        <dbReference type="ChEBI" id="CHEBI:18420"/>
    </ligand>
</feature>
<evidence type="ECO:0000256" key="12">
    <source>
        <dbReference type="ARBA" id="ARBA00047973"/>
    </source>
</evidence>
<evidence type="ECO:0000256" key="10">
    <source>
        <dbReference type="ARBA" id="ARBA00030169"/>
    </source>
</evidence>
<dbReference type="GO" id="GO:0046872">
    <property type="term" value="F:metal ion binding"/>
    <property type="evidence" value="ECO:0007669"/>
    <property type="project" value="UniProtKB-KW"/>
</dbReference>
<comment type="catalytic activity">
    <reaction evidence="12">
        <text>oxaloacetate + H(+) = pyruvate + CO2</text>
        <dbReference type="Rhea" id="RHEA:15641"/>
        <dbReference type="ChEBI" id="CHEBI:15361"/>
        <dbReference type="ChEBI" id="CHEBI:15378"/>
        <dbReference type="ChEBI" id="CHEBI:16452"/>
        <dbReference type="ChEBI" id="CHEBI:16526"/>
        <dbReference type="EC" id="4.1.1.112"/>
    </reaction>
</comment>
<dbReference type="RefSeq" id="WP_048929211.1">
    <property type="nucleotide sequence ID" value="NZ_KQ235875.1"/>
</dbReference>
<evidence type="ECO:0000256" key="8">
    <source>
        <dbReference type="ARBA" id="ARBA00025046"/>
    </source>
</evidence>
<dbReference type="SUPFAM" id="SSF89562">
    <property type="entry name" value="RraA-like"/>
    <property type="match status" value="1"/>
</dbReference>
<dbReference type="EC" id="4.1.1.112" evidence="6"/>
<dbReference type="Pfam" id="PF03737">
    <property type="entry name" value="RraA-like"/>
    <property type="match status" value="1"/>
</dbReference>
<evidence type="ECO:0000256" key="7">
    <source>
        <dbReference type="ARBA" id="ARBA00016549"/>
    </source>
</evidence>
<dbReference type="GO" id="GO:0008948">
    <property type="term" value="F:oxaloacetate decarboxylase activity"/>
    <property type="evidence" value="ECO:0007669"/>
    <property type="project" value="UniProtKB-EC"/>
</dbReference>
<gene>
    <name evidence="14" type="ORF">HMPREF9470_00767</name>
</gene>
<name>A0A0J9B7J5_9FIRM</name>
<comment type="catalytic activity">
    <reaction evidence="1">
        <text>4-hydroxy-4-methyl-2-oxoglutarate = 2 pyruvate</text>
        <dbReference type="Rhea" id="RHEA:22748"/>
        <dbReference type="ChEBI" id="CHEBI:15361"/>
        <dbReference type="ChEBI" id="CHEBI:58276"/>
        <dbReference type="EC" id="4.1.3.17"/>
    </reaction>
</comment>
<evidence type="ECO:0000256" key="13">
    <source>
        <dbReference type="PIRSR" id="PIRSR605493-1"/>
    </source>
</evidence>
<evidence type="ECO:0000256" key="9">
    <source>
        <dbReference type="ARBA" id="ARBA00029596"/>
    </source>
</evidence>
<organism evidence="14 15">
    <name type="scientific">[Clostridium] citroniae WAL-19142</name>
    <dbReference type="NCBI Taxonomy" id="742734"/>
    <lineage>
        <taxon>Bacteria</taxon>
        <taxon>Bacillati</taxon>
        <taxon>Bacillota</taxon>
        <taxon>Clostridia</taxon>
        <taxon>Lachnospirales</taxon>
        <taxon>Lachnospiraceae</taxon>
        <taxon>Enterocloster</taxon>
    </lineage>
</organism>
<evidence type="ECO:0000256" key="3">
    <source>
        <dbReference type="ARBA" id="ARBA00008621"/>
    </source>
</evidence>
<evidence type="ECO:0000256" key="11">
    <source>
        <dbReference type="ARBA" id="ARBA00032305"/>
    </source>
</evidence>
<dbReference type="PANTHER" id="PTHR33254">
    <property type="entry name" value="4-HYDROXY-4-METHYL-2-OXOGLUTARATE ALDOLASE 3-RELATED"/>
    <property type="match status" value="1"/>
</dbReference>
<reference evidence="14 15" key="1">
    <citation type="submission" date="2011-04" db="EMBL/GenBank/DDBJ databases">
        <title>The Genome Sequence of Clostridium citroniae WAL-19142.</title>
        <authorList>
            <consortium name="The Broad Institute Genome Sequencing Platform"/>
            <person name="Earl A."/>
            <person name="Ward D."/>
            <person name="Feldgarden M."/>
            <person name="Gevers D."/>
            <person name="Warren Y.A."/>
            <person name="Tyrrell K.L."/>
            <person name="Citron D.M."/>
            <person name="Goldstein E.J."/>
            <person name="Daigneault M."/>
            <person name="Allen-Vercoe E."/>
            <person name="Young S.K."/>
            <person name="Zeng Q."/>
            <person name="Gargeya S."/>
            <person name="Fitzgerald M."/>
            <person name="Haas B."/>
            <person name="Abouelleil A."/>
            <person name="Alvarado L."/>
            <person name="Arachchi H.M."/>
            <person name="Berlin A."/>
            <person name="Brown A."/>
            <person name="Chapman S.B."/>
            <person name="Chen Z."/>
            <person name="Dunbar C."/>
            <person name="Freedman E."/>
            <person name="Gearin G."/>
            <person name="Gellesch M."/>
            <person name="Goldberg J."/>
            <person name="Griggs A."/>
            <person name="Gujja S."/>
            <person name="Heilman E.R."/>
            <person name="Heiman D."/>
            <person name="Howarth C."/>
            <person name="Larson L."/>
            <person name="Lui A."/>
            <person name="MacDonald P.J."/>
            <person name="Mehta T."/>
            <person name="Montmayeur A."/>
            <person name="Murphy C."/>
            <person name="Neiman D."/>
            <person name="Pearson M."/>
            <person name="Priest M."/>
            <person name="Roberts A."/>
            <person name="Saif S."/>
            <person name="Shea T."/>
            <person name="Shenoy N."/>
            <person name="Sisk P."/>
            <person name="Stolte C."/>
            <person name="Sykes S."/>
            <person name="White J."/>
            <person name="Yandava C."/>
            <person name="Wortman J."/>
            <person name="Nusbaum C."/>
            <person name="Birren B."/>
        </authorList>
    </citation>
    <scope>NUCLEOTIDE SEQUENCE [LARGE SCALE GENOMIC DNA]</scope>
    <source>
        <strain evidence="14 15">WAL-19142</strain>
    </source>
</reference>
<comment type="caution">
    <text evidence="14">The sequence shown here is derived from an EMBL/GenBank/DDBJ whole genome shotgun (WGS) entry which is preliminary data.</text>
</comment>
<comment type="cofactor">
    <cofactor evidence="13">
        <name>Mg(2+)</name>
        <dbReference type="ChEBI" id="CHEBI:18420"/>
    </cofactor>
</comment>